<sequence>MQTILLSRRGKLVSNEPADVKDKIWKGEFVDMFSLIRKKRREVDLKDKDAKGSSSQEKKPKVEDDITNWLFGFNVFMTVLLEKKPELAPSLIFYSNKILKVHHPYEGQRLVGIRWGFQMGEG</sequence>
<dbReference type="Proteomes" id="UP001066276">
    <property type="component" value="Chromosome 12"/>
</dbReference>
<evidence type="ECO:0000313" key="1">
    <source>
        <dbReference type="EMBL" id="KAJ1083165.1"/>
    </source>
</evidence>
<protein>
    <submittedName>
        <fullName evidence="1">Uncharacterized protein</fullName>
    </submittedName>
</protein>
<gene>
    <name evidence="1" type="ORF">NDU88_003325</name>
</gene>
<dbReference type="PANTHER" id="PTHR35558">
    <property type="entry name" value="SGNH_HYDRO DOMAIN-CONTAINING PROTEIN"/>
    <property type="match status" value="1"/>
</dbReference>
<organism evidence="1 2">
    <name type="scientific">Pleurodeles waltl</name>
    <name type="common">Iberian ribbed newt</name>
    <dbReference type="NCBI Taxonomy" id="8319"/>
    <lineage>
        <taxon>Eukaryota</taxon>
        <taxon>Metazoa</taxon>
        <taxon>Chordata</taxon>
        <taxon>Craniata</taxon>
        <taxon>Vertebrata</taxon>
        <taxon>Euteleostomi</taxon>
        <taxon>Amphibia</taxon>
        <taxon>Batrachia</taxon>
        <taxon>Caudata</taxon>
        <taxon>Salamandroidea</taxon>
        <taxon>Salamandridae</taxon>
        <taxon>Pleurodelinae</taxon>
        <taxon>Pleurodeles</taxon>
    </lineage>
</organism>
<comment type="caution">
    <text evidence="1">The sequence shown here is derived from an EMBL/GenBank/DDBJ whole genome shotgun (WGS) entry which is preliminary data.</text>
</comment>
<dbReference type="EMBL" id="JANPWB010000016">
    <property type="protein sequence ID" value="KAJ1083165.1"/>
    <property type="molecule type" value="Genomic_DNA"/>
</dbReference>
<proteinExistence type="predicted"/>
<keyword evidence="2" id="KW-1185">Reference proteome</keyword>
<name>A0AAV7L5R2_PLEWA</name>
<accession>A0AAV7L5R2</accession>
<dbReference type="PANTHER" id="PTHR35558:SF1">
    <property type="entry name" value="ENDONUCLEASE_EXONUCLEASE_PHOSPHATASE DOMAIN-CONTAINING PROTEIN"/>
    <property type="match status" value="1"/>
</dbReference>
<evidence type="ECO:0000313" key="2">
    <source>
        <dbReference type="Proteomes" id="UP001066276"/>
    </source>
</evidence>
<reference evidence="1" key="1">
    <citation type="journal article" date="2022" name="bioRxiv">
        <title>Sequencing and chromosome-scale assembly of the giantPleurodeles waltlgenome.</title>
        <authorList>
            <person name="Brown T."/>
            <person name="Elewa A."/>
            <person name="Iarovenko S."/>
            <person name="Subramanian E."/>
            <person name="Araus A.J."/>
            <person name="Petzold A."/>
            <person name="Susuki M."/>
            <person name="Suzuki K.-i.T."/>
            <person name="Hayashi T."/>
            <person name="Toyoda A."/>
            <person name="Oliveira C."/>
            <person name="Osipova E."/>
            <person name="Leigh N.D."/>
            <person name="Simon A."/>
            <person name="Yun M.H."/>
        </authorList>
    </citation>
    <scope>NUCLEOTIDE SEQUENCE</scope>
    <source>
        <strain evidence="1">20211129_DDA</strain>
        <tissue evidence="1">Liver</tissue>
    </source>
</reference>
<dbReference type="AlphaFoldDB" id="A0AAV7L5R2"/>